<feature type="domain" description="Ketoreductase" evidence="3">
    <location>
        <begin position="8"/>
        <end position="187"/>
    </location>
</feature>
<dbReference type="Pfam" id="PF13561">
    <property type="entry name" value="adh_short_C2"/>
    <property type="match status" value="1"/>
</dbReference>
<dbReference type="RefSeq" id="WP_065198047.1">
    <property type="nucleotide sequence ID" value="NZ_LYVJ01000002.1"/>
</dbReference>
<evidence type="ECO:0000313" key="5">
    <source>
        <dbReference type="Proteomes" id="UP000092256"/>
    </source>
</evidence>
<keyword evidence="2" id="KW-0560">Oxidoreductase</keyword>
<dbReference type="SMART" id="SM00822">
    <property type="entry name" value="PKS_KR"/>
    <property type="match status" value="1"/>
</dbReference>
<dbReference type="PRINTS" id="PR00081">
    <property type="entry name" value="GDHRDH"/>
</dbReference>
<dbReference type="Gene3D" id="3.40.50.720">
    <property type="entry name" value="NAD(P)-binding Rossmann-like Domain"/>
    <property type="match status" value="1"/>
</dbReference>
<dbReference type="SUPFAM" id="SSF51735">
    <property type="entry name" value="NAD(P)-binding Rossmann-fold domains"/>
    <property type="match status" value="1"/>
</dbReference>
<protein>
    <submittedName>
        <fullName evidence="4">Oxidoreductase</fullName>
    </submittedName>
</protein>
<dbReference type="InterPro" id="IPR002347">
    <property type="entry name" value="SDR_fam"/>
</dbReference>
<comment type="similarity">
    <text evidence="1">Belongs to the short-chain dehydrogenases/reductases (SDR) family.</text>
</comment>
<dbReference type="GO" id="GO:0016491">
    <property type="term" value="F:oxidoreductase activity"/>
    <property type="evidence" value="ECO:0007669"/>
    <property type="project" value="UniProtKB-KW"/>
</dbReference>
<evidence type="ECO:0000313" key="4">
    <source>
        <dbReference type="EMBL" id="OBU69789.1"/>
    </source>
</evidence>
<proteinExistence type="inferred from homology"/>
<dbReference type="FunFam" id="3.40.50.720:FF:000084">
    <property type="entry name" value="Short-chain dehydrogenase reductase"/>
    <property type="match status" value="1"/>
</dbReference>
<dbReference type="PRINTS" id="PR00080">
    <property type="entry name" value="SDRFAMILY"/>
</dbReference>
<dbReference type="PROSITE" id="PS00061">
    <property type="entry name" value="ADH_SHORT"/>
    <property type="match status" value="1"/>
</dbReference>
<organism evidence="4 5">
    <name type="scientific">Stenotrophomonas maltophilia</name>
    <name type="common">Pseudomonas maltophilia</name>
    <name type="synonym">Xanthomonas maltophilia</name>
    <dbReference type="NCBI Taxonomy" id="40324"/>
    <lineage>
        <taxon>Bacteria</taxon>
        <taxon>Pseudomonadati</taxon>
        <taxon>Pseudomonadota</taxon>
        <taxon>Gammaproteobacteria</taxon>
        <taxon>Lysobacterales</taxon>
        <taxon>Lysobacteraceae</taxon>
        <taxon>Stenotrophomonas</taxon>
        <taxon>Stenotrophomonas maltophilia group</taxon>
    </lineage>
</organism>
<dbReference type="PANTHER" id="PTHR43639">
    <property type="entry name" value="OXIDOREDUCTASE, SHORT-CHAIN DEHYDROGENASE/REDUCTASE FAMILY (AFU_ORTHOLOGUE AFUA_5G02870)"/>
    <property type="match status" value="1"/>
</dbReference>
<evidence type="ECO:0000256" key="1">
    <source>
        <dbReference type="ARBA" id="ARBA00006484"/>
    </source>
</evidence>
<dbReference type="InterPro" id="IPR020904">
    <property type="entry name" value="Sc_DH/Rdtase_CS"/>
</dbReference>
<evidence type="ECO:0000256" key="2">
    <source>
        <dbReference type="ARBA" id="ARBA00023002"/>
    </source>
</evidence>
<dbReference type="Proteomes" id="UP000092256">
    <property type="component" value="Unassembled WGS sequence"/>
</dbReference>
<dbReference type="EMBL" id="LYVJ01000002">
    <property type="protein sequence ID" value="OBU69789.1"/>
    <property type="molecule type" value="Genomic_DNA"/>
</dbReference>
<dbReference type="AlphaFoldDB" id="A0A1A6Y4J9"/>
<accession>A0A1A6Y4J9</accession>
<name>A0A1A6Y4J9_STEMA</name>
<dbReference type="OrthoDB" id="9803333at2"/>
<evidence type="ECO:0000259" key="3">
    <source>
        <dbReference type="SMART" id="SM00822"/>
    </source>
</evidence>
<gene>
    <name evidence="4" type="ORF">A9K58_03725</name>
</gene>
<dbReference type="InterPro" id="IPR057326">
    <property type="entry name" value="KR_dom"/>
</dbReference>
<dbReference type="PANTHER" id="PTHR43639:SF1">
    <property type="entry name" value="SHORT-CHAIN DEHYDROGENASE_REDUCTASE FAMILY PROTEIN"/>
    <property type="match status" value="1"/>
</dbReference>
<sequence length="244" mass="24609">MTASSPRRRALVIGGSRGIGAAIAQRLAAEGHDVALTHVSRPDGAEAQLDAIRAQGGRAVAFQADSSDASALQEAVAAAAQAFDGLDVLVINAGLYRHTPITSVDLATLDQLLAVNVRGVVLAIQAALPHLSAGGRIITIGSNTAVRTGSPGSSLYAMSKAAVAALVRELALELSPRGITINNLQPGPTATDITAGLDEVLAARVPLGRIAQPAEIASLAAWVAGPEAGYMTGSSLTIDGGFVL</sequence>
<comment type="caution">
    <text evidence="4">The sequence shown here is derived from an EMBL/GenBank/DDBJ whole genome shotgun (WGS) entry which is preliminary data.</text>
</comment>
<dbReference type="InterPro" id="IPR036291">
    <property type="entry name" value="NAD(P)-bd_dom_sf"/>
</dbReference>
<reference evidence="4 5" key="1">
    <citation type="submission" date="2016-05" db="EMBL/GenBank/DDBJ databases">
        <title>Draft Genome Sequences of Stenotrophomonas maltophilia Strains Sm32COP, Sm41DVV, Sm46PAILV, SmF3, SmF22, SmSOFb1 and SmCVFa1, Isolated from Different Manures, in France.</title>
        <authorList>
            <person name="Nazaret S."/>
            <person name="Bodilis J."/>
        </authorList>
    </citation>
    <scope>NUCLEOTIDE SEQUENCE [LARGE SCALE GENOMIC DNA]</scope>
    <source>
        <strain evidence="4 5">Sm46PAILV</strain>
    </source>
</reference>